<keyword evidence="6 14" id="KW-0349">Heme</keyword>
<feature type="signal peptide" evidence="16">
    <location>
        <begin position="1"/>
        <end position="19"/>
    </location>
</feature>
<comment type="cofactor">
    <cofactor evidence="1 14">
        <name>heme</name>
        <dbReference type="ChEBI" id="CHEBI:30413"/>
    </cofactor>
</comment>
<dbReference type="EMBL" id="GBYB01010848">
    <property type="protein sequence ID" value="JAG80615.1"/>
    <property type="molecule type" value="Transcribed_RNA"/>
</dbReference>
<keyword evidence="7 14" id="KW-0479">Metal-binding</keyword>
<evidence type="ECO:0000256" key="4">
    <source>
        <dbReference type="ARBA" id="ARBA00004406"/>
    </source>
</evidence>
<evidence type="ECO:0000256" key="2">
    <source>
        <dbReference type="ARBA" id="ARBA00003690"/>
    </source>
</evidence>
<dbReference type="PRINTS" id="PR00385">
    <property type="entry name" value="P450"/>
</dbReference>
<dbReference type="GO" id="GO:0020037">
    <property type="term" value="F:heme binding"/>
    <property type="evidence" value="ECO:0007669"/>
    <property type="project" value="InterPro"/>
</dbReference>
<dbReference type="InterPro" id="IPR017972">
    <property type="entry name" value="Cyt_P450_CS"/>
</dbReference>
<sequence length="496" mass="55631">MWLISSIFIICVIKILVDWHRPRSFPPGPRGLPFVGNILDVRNLVKQTGSHGIAWCQLAKEYGPVVGLRLGLADPLIIVSGREAVMEMLGRQEFDGRPNGFIFSHRTMGERRGVLFTDGKIWSDQRRFSLKNLRDFGWGTQTMEELILDDAVNLIKVIGKAANDGVIKNMSQFTSLAVLNSIWSLIGGFRYDISKGDPKLVETLKMLSAAVKESSVSGGLLNHLPFLRYLAPQFSGYKAVTERLCRMWSFFADEVTSHKDTRQSGVHRDLIDVYLEEIEARDGDPTSTFNEMQLVALIKDFFSAGVDTTTNSIGFTIAYLAITPEVQYKVQEELDRVLGKETLPSAATRPSLPYMNATLAEVLRLANIGPTSIPHRAVVDTHLKGFNIRKDSMILANLMSVHQDEEHWGDPEVFRPERFLDENHQFINDPWLVAFGAGRRKCLGEGFARNSHFLFVSCLLQKFNFSLPPGDRAPAMQGMDGFTLSPPIFDIIVTPR</sequence>
<evidence type="ECO:0000256" key="10">
    <source>
        <dbReference type="ARBA" id="ARBA00023002"/>
    </source>
</evidence>
<keyword evidence="10 15" id="KW-0560">Oxidoreductase</keyword>
<dbReference type="AlphaFoldDB" id="A0A0C9R3H6"/>
<keyword evidence="9" id="KW-0492">Microsome</keyword>
<dbReference type="FunFam" id="1.10.630.10:FF:000238">
    <property type="entry name" value="Cytochrome P450 2A6"/>
    <property type="match status" value="1"/>
</dbReference>
<accession>A0A0C9R3H6</accession>
<dbReference type="EMBL" id="GBYB01010849">
    <property type="protein sequence ID" value="JAG80616.1"/>
    <property type="molecule type" value="Transcribed_RNA"/>
</dbReference>
<dbReference type="PROSITE" id="PS00086">
    <property type="entry name" value="CYTOCHROME_P450"/>
    <property type="match status" value="1"/>
</dbReference>
<keyword evidence="12 15" id="KW-0503">Monooxygenase</keyword>
<evidence type="ECO:0000313" key="18">
    <source>
        <dbReference type="EMBL" id="JAG80616.1"/>
    </source>
</evidence>
<reference evidence="18" key="1">
    <citation type="submission" date="2015-01" db="EMBL/GenBank/DDBJ databases">
        <title>Transcriptome Assembly of Fopius arisanus.</title>
        <authorList>
            <person name="Geib S."/>
        </authorList>
    </citation>
    <scope>NUCLEOTIDE SEQUENCE</scope>
</reference>
<evidence type="ECO:0000256" key="8">
    <source>
        <dbReference type="ARBA" id="ARBA00022824"/>
    </source>
</evidence>
<evidence type="ECO:0000256" key="6">
    <source>
        <dbReference type="ARBA" id="ARBA00022617"/>
    </source>
</evidence>
<dbReference type="InterPro" id="IPR002401">
    <property type="entry name" value="Cyt_P450_E_grp-I"/>
</dbReference>
<name>A0A0C9R3H6_9HYME</name>
<dbReference type="Pfam" id="PF00067">
    <property type="entry name" value="p450"/>
    <property type="match status" value="1"/>
</dbReference>
<evidence type="ECO:0000256" key="1">
    <source>
        <dbReference type="ARBA" id="ARBA00001971"/>
    </source>
</evidence>
<dbReference type="InterPro" id="IPR036396">
    <property type="entry name" value="Cyt_P450_sf"/>
</dbReference>
<feature type="chain" id="PRO_5007394372" evidence="16">
    <location>
        <begin position="20"/>
        <end position="496"/>
    </location>
</feature>
<dbReference type="GO" id="GO:0016712">
    <property type="term" value="F:oxidoreductase activity, acting on paired donors, with incorporation or reduction of molecular oxygen, reduced flavin or flavoprotein as one donor, and incorporation of one atom of oxygen"/>
    <property type="evidence" value="ECO:0007669"/>
    <property type="project" value="TreeGrafter"/>
</dbReference>
<evidence type="ECO:0000256" key="14">
    <source>
        <dbReference type="PIRSR" id="PIRSR602401-1"/>
    </source>
</evidence>
<evidence type="ECO:0000256" key="16">
    <source>
        <dbReference type="SAM" id="SignalP"/>
    </source>
</evidence>
<comment type="subcellular location">
    <subcellularLocation>
        <location evidence="4">Endoplasmic reticulum membrane</location>
        <topology evidence="4">Peripheral membrane protein</topology>
    </subcellularLocation>
    <subcellularLocation>
        <location evidence="3">Microsome membrane</location>
        <topology evidence="3">Peripheral membrane protein</topology>
    </subcellularLocation>
</comment>
<evidence type="ECO:0000256" key="7">
    <source>
        <dbReference type="ARBA" id="ARBA00022723"/>
    </source>
</evidence>
<dbReference type="Gene3D" id="1.10.630.10">
    <property type="entry name" value="Cytochrome P450"/>
    <property type="match status" value="1"/>
</dbReference>
<dbReference type="InterPro" id="IPR001128">
    <property type="entry name" value="Cyt_P450"/>
</dbReference>
<protein>
    <submittedName>
        <fullName evidence="17">Cyp305a1_1 protein</fullName>
    </submittedName>
    <submittedName>
        <fullName evidence="18">Cyp305a1_3 protein</fullName>
    </submittedName>
</protein>
<evidence type="ECO:0000313" key="17">
    <source>
        <dbReference type="EMBL" id="JAG80615.1"/>
    </source>
</evidence>
<evidence type="ECO:0000256" key="12">
    <source>
        <dbReference type="ARBA" id="ARBA00023033"/>
    </source>
</evidence>
<comment type="similarity">
    <text evidence="5 15">Belongs to the cytochrome P450 family.</text>
</comment>
<evidence type="ECO:0000256" key="9">
    <source>
        <dbReference type="ARBA" id="ARBA00022848"/>
    </source>
</evidence>
<gene>
    <name evidence="18" type="primary">Cyp305a1_3</name>
    <name evidence="17" type="synonym">Cyp305a1_1</name>
    <name evidence="17" type="ORF">g.47488</name>
    <name evidence="18" type="ORF">g.47493</name>
</gene>
<dbReference type="SUPFAM" id="SSF48264">
    <property type="entry name" value="Cytochrome P450"/>
    <property type="match status" value="1"/>
</dbReference>
<dbReference type="PRINTS" id="PR00463">
    <property type="entry name" value="EP450I"/>
</dbReference>
<dbReference type="InterPro" id="IPR050182">
    <property type="entry name" value="Cytochrome_P450_fam2"/>
</dbReference>
<keyword evidence="11 14" id="KW-0408">Iron</keyword>
<keyword evidence="16" id="KW-0732">Signal</keyword>
<dbReference type="GO" id="GO:0005506">
    <property type="term" value="F:iron ion binding"/>
    <property type="evidence" value="ECO:0007669"/>
    <property type="project" value="InterPro"/>
</dbReference>
<dbReference type="PANTHER" id="PTHR24300">
    <property type="entry name" value="CYTOCHROME P450 508A4-RELATED"/>
    <property type="match status" value="1"/>
</dbReference>
<feature type="binding site" description="axial binding residue" evidence="14">
    <location>
        <position position="442"/>
    </location>
    <ligand>
        <name>heme</name>
        <dbReference type="ChEBI" id="CHEBI:30413"/>
    </ligand>
    <ligandPart>
        <name>Fe</name>
        <dbReference type="ChEBI" id="CHEBI:18248"/>
    </ligandPart>
</feature>
<dbReference type="PANTHER" id="PTHR24300:SF376">
    <property type="entry name" value="CYTOCHROME P450 15A1"/>
    <property type="match status" value="1"/>
</dbReference>
<keyword evidence="8" id="KW-0256">Endoplasmic reticulum</keyword>
<evidence type="ECO:0000256" key="15">
    <source>
        <dbReference type="RuleBase" id="RU000461"/>
    </source>
</evidence>
<evidence type="ECO:0000256" key="3">
    <source>
        <dbReference type="ARBA" id="ARBA00004174"/>
    </source>
</evidence>
<proteinExistence type="inferred from homology"/>
<comment type="function">
    <text evidence="2">May be involved in the metabolism of insect hormones and in the breakdown of synthetic insecticides.</text>
</comment>
<evidence type="ECO:0000256" key="5">
    <source>
        <dbReference type="ARBA" id="ARBA00010617"/>
    </source>
</evidence>
<keyword evidence="13" id="KW-0472">Membrane</keyword>
<dbReference type="GO" id="GO:0006805">
    <property type="term" value="P:xenobiotic metabolic process"/>
    <property type="evidence" value="ECO:0007669"/>
    <property type="project" value="TreeGrafter"/>
</dbReference>
<organism evidence="18">
    <name type="scientific">Fopius arisanus</name>
    <dbReference type="NCBI Taxonomy" id="64838"/>
    <lineage>
        <taxon>Eukaryota</taxon>
        <taxon>Metazoa</taxon>
        <taxon>Ecdysozoa</taxon>
        <taxon>Arthropoda</taxon>
        <taxon>Hexapoda</taxon>
        <taxon>Insecta</taxon>
        <taxon>Pterygota</taxon>
        <taxon>Neoptera</taxon>
        <taxon>Endopterygota</taxon>
        <taxon>Hymenoptera</taxon>
        <taxon>Apocrita</taxon>
        <taxon>Ichneumonoidea</taxon>
        <taxon>Braconidae</taxon>
        <taxon>Opiinae</taxon>
        <taxon>Fopius</taxon>
    </lineage>
</organism>
<dbReference type="GO" id="GO:0005789">
    <property type="term" value="C:endoplasmic reticulum membrane"/>
    <property type="evidence" value="ECO:0007669"/>
    <property type="project" value="UniProtKB-SubCell"/>
</dbReference>
<evidence type="ECO:0000256" key="11">
    <source>
        <dbReference type="ARBA" id="ARBA00023004"/>
    </source>
</evidence>
<dbReference type="GO" id="GO:0006082">
    <property type="term" value="P:organic acid metabolic process"/>
    <property type="evidence" value="ECO:0007669"/>
    <property type="project" value="TreeGrafter"/>
</dbReference>
<dbReference type="GO" id="GO:0008395">
    <property type="term" value="F:steroid hydroxylase activity"/>
    <property type="evidence" value="ECO:0007669"/>
    <property type="project" value="TreeGrafter"/>
</dbReference>
<evidence type="ECO:0000256" key="13">
    <source>
        <dbReference type="ARBA" id="ARBA00023136"/>
    </source>
</evidence>